<dbReference type="PANTHER" id="PTHR30004">
    <property type="entry name" value="4-HYDROXYTHREONINE-4-PHOSPHATE DEHYDROGENASE"/>
    <property type="match status" value="1"/>
</dbReference>
<sequence>MNRFGITLGDPCGIGPEITLKALRAHPEYLDRCVVFGSAELLCHYGRLLGCGFPIRTVERPFDCGDGCLNVVDPNPVSLEEIPVGRVSPVGGRCAFLAVRAAIDAALKKEISLIVTAPLNKEALHLAGYPYAGHTEIFGEFAHGDSYAMLLWSEKLKVIHVSTHVSLRKACDACRKERETEVIRLADRTLKKAGYEKPRIAVAGLNPHAGENGIFGDEEIVEIAPAVELCRADGVDVVGPLPPDTVFLRALNCEYDVVVAQYHDQGHIPLKLLDFDGGVNITVGLDVLRTSVDHGTAFDIAGKLVAREDSMLKAIEIGEKLHH</sequence>
<dbReference type="GO" id="GO:0050570">
    <property type="term" value="F:4-hydroxythreonine-4-phosphate dehydrogenase activity"/>
    <property type="evidence" value="ECO:0007669"/>
    <property type="project" value="UniProtKB-EC"/>
</dbReference>
<evidence type="ECO:0000313" key="9">
    <source>
        <dbReference type="Proteomes" id="UP000469440"/>
    </source>
</evidence>
<evidence type="ECO:0000313" key="10">
    <source>
        <dbReference type="Proteomes" id="UP000515909"/>
    </source>
</evidence>
<dbReference type="Proteomes" id="UP000469440">
    <property type="component" value="Unassembled WGS sequence"/>
</dbReference>
<dbReference type="SUPFAM" id="SSF53659">
    <property type="entry name" value="Isocitrate/Isopropylmalate dehydrogenase-like"/>
    <property type="match status" value="1"/>
</dbReference>
<dbReference type="EMBL" id="VWXL01000095">
    <property type="protein sequence ID" value="MVB12481.1"/>
    <property type="molecule type" value="Genomic_DNA"/>
</dbReference>
<dbReference type="InterPro" id="IPR005255">
    <property type="entry name" value="PdxA_fam"/>
</dbReference>
<dbReference type="PANTHER" id="PTHR30004:SF6">
    <property type="entry name" value="D-THREONATE 4-PHOSPHATE DEHYDROGENASE"/>
    <property type="match status" value="1"/>
</dbReference>
<evidence type="ECO:0000256" key="3">
    <source>
        <dbReference type="ARBA" id="ARBA00011738"/>
    </source>
</evidence>
<evidence type="ECO:0000256" key="5">
    <source>
        <dbReference type="ARBA" id="ARBA00023002"/>
    </source>
</evidence>
<evidence type="ECO:0000313" key="8">
    <source>
        <dbReference type="EMBL" id="QNK40569.1"/>
    </source>
</evidence>
<reference evidence="8 10" key="2">
    <citation type="submission" date="2020-08" db="EMBL/GenBank/DDBJ databases">
        <title>The isolate Caproiciproducens sp. 7D4C2 produces n-caproate at mildly acidic conditions from hexoses: genome and rBOX comparison with related strains and chain-elongating bacteria.</title>
        <authorList>
            <person name="Esquivel-Elizondo S."/>
            <person name="Bagci C."/>
            <person name="Temovska M."/>
            <person name="Jeon B.S."/>
            <person name="Bessarab I."/>
            <person name="Williams R.B.H."/>
            <person name="Huson D.H."/>
            <person name="Angenent L.T."/>
        </authorList>
    </citation>
    <scope>NUCLEOTIDE SEQUENCE [LARGE SCALE GENOMIC DNA]</scope>
    <source>
        <strain evidence="8 10">7D4C2</strain>
    </source>
</reference>
<keyword evidence="9" id="KW-1185">Reference proteome</keyword>
<keyword evidence="4" id="KW-0479">Metal-binding</keyword>
<gene>
    <name evidence="7" type="primary">pdxA2_2</name>
    <name evidence="8" type="synonym">pdxA</name>
    <name evidence="7" type="ORF">CAFE_32210</name>
    <name evidence="8" type="ORF">HCR03_18375</name>
</gene>
<dbReference type="GO" id="GO:0051287">
    <property type="term" value="F:NAD binding"/>
    <property type="evidence" value="ECO:0007669"/>
    <property type="project" value="InterPro"/>
</dbReference>
<protein>
    <submittedName>
        <fullName evidence="8">4-hydroxythreonine-4-phosphate dehydrogenase PdxA</fullName>
        <ecNumber evidence="8">1.1.1.262</ecNumber>
    </submittedName>
    <submittedName>
        <fullName evidence="7">D-threonate 4-phosphate dehydrogenase</fullName>
        <ecNumber evidence="7">1.1.1.408</ecNumber>
    </submittedName>
</protein>
<dbReference type="AlphaFoldDB" id="A0A6N8I2W3"/>
<accession>A0A6N8I2W3</accession>
<evidence type="ECO:0000256" key="1">
    <source>
        <dbReference type="ARBA" id="ARBA00001968"/>
    </source>
</evidence>
<keyword evidence="6" id="KW-0520">NAD</keyword>
<dbReference type="Gene3D" id="3.40.718.10">
    <property type="entry name" value="Isopropylmalate Dehydrogenase"/>
    <property type="match status" value="1"/>
</dbReference>
<comment type="similarity">
    <text evidence="2">Belongs to the PdxA family. PdxA2 subfamily.</text>
</comment>
<dbReference type="KEGG" id="cfem:HCR03_18375"/>
<evidence type="ECO:0000256" key="6">
    <source>
        <dbReference type="ARBA" id="ARBA00023027"/>
    </source>
</evidence>
<comment type="subunit">
    <text evidence="3">Homodimer.</text>
</comment>
<dbReference type="EMBL" id="CP060286">
    <property type="protein sequence ID" value="QNK40569.1"/>
    <property type="molecule type" value="Genomic_DNA"/>
</dbReference>
<dbReference type="EC" id="1.1.1.262" evidence="8"/>
<comment type="cofactor">
    <cofactor evidence="1">
        <name>a divalent metal cation</name>
        <dbReference type="ChEBI" id="CHEBI:60240"/>
    </cofactor>
</comment>
<dbReference type="EC" id="1.1.1.408" evidence="7"/>
<proteinExistence type="inferred from homology"/>
<dbReference type="GO" id="GO:0046872">
    <property type="term" value="F:metal ion binding"/>
    <property type="evidence" value="ECO:0007669"/>
    <property type="project" value="UniProtKB-KW"/>
</dbReference>
<evidence type="ECO:0000256" key="2">
    <source>
        <dbReference type="ARBA" id="ARBA00009464"/>
    </source>
</evidence>
<evidence type="ECO:0000313" key="7">
    <source>
        <dbReference type="EMBL" id="MVB12481.1"/>
    </source>
</evidence>
<name>A0A6N8I2W3_9FIRM</name>
<keyword evidence="5 7" id="KW-0560">Oxidoreductase</keyword>
<dbReference type="Pfam" id="PF04166">
    <property type="entry name" value="PdxA"/>
    <property type="match status" value="1"/>
</dbReference>
<dbReference type="Proteomes" id="UP000515909">
    <property type="component" value="Chromosome"/>
</dbReference>
<dbReference type="NCBIfam" id="TIGR00557">
    <property type="entry name" value="pdxA"/>
    <property type="match status" value="1"/>
</dbReference>
<organism evidence="7 9">
    <name type="scientific">Caproicibacter fermentans</name>
    <dbReference type="NCBI Taxonomy" id="2576756"/>
    <lineage>
        <taxon>Bacteria</taxon>
        <taxon>Bacillati</taxon>
        <taxon>Bacillota</taxon>
        <taxon>Clostridia</taxon>
        <taxon>Eubacteriales</taxon>
        <taxon>Acutalibacteraceae</taxon>
        <taxon>Caproicibacter</taxon>
    </lineage>
</organism>
<evidence type="ECO:0000256" key="4">
    <source>
        <dbReference type="ARBA" id="ARBA00022723"/>
    </source>
</evidence>
<dbReference type="RefSeq" id="WP_066646061.1">
    <property type="nucleotide sequence ID" value="NZ_CP060286.1"/>
</dbReference>
<accession>A0A7G8TAC8</accession>
<reference evidence="7 9" key="1">
    <citation type="submission" date="2019-09" db="EMBL/GenBank/DDBJ databases">
        <title>Genome sequence of Clostridium sp. EA1.</title>
        <authorList>
            <person name="Poehlein A."/>
            <person name="Bengelsdorf F.R."/>
            <person name="Daniel R."/>
        </authorList>
    </citation>
    <scope>NUCLEOTIDE SEQUENCE [LARGE SCALE GENOMIC DNA]</scope>
    <source>
        <strain evidence="7 9">EA1</strain>
    </source>
</reference>